<evidence type="ECO:0000313" key="1">
    <source>
        <dbReference type="EMBL" id="TFJ92772.1"/>
    </source>
</evidence>
<protein>
    <submittedName>
        <fullName evidence="1">DUF3055 family protein</fullName>
    </submittedName>
</protein>
<dbReference type="Pfam" id="PF11256">
    <property type="entry name" value="SAV0927-like"/>
    <property type="match status" value="1"/>
</dbReference>
<dbReference type="EMBL" id="SRHY01000015">
    <property type="protein sequence ID" value="TFJ92772.1"/>
    <property type="molecule type" value="Genomic_DNA"/>
</dbReference>
<proteinExistence type="predicted"/>
<dbReference type="OrthoDB" id="2381902at2"/>
<dbReference type="AlphaFoldDB" id="A0A4Y9ABU3"/>
<name>A0A4Y9ABU3_9BACI</name>
<comment type="caution">
    <text evidence="1">The sequence shown here is derived from an EMBL/GenBank/DDBJ whole genome shotgun (WGS) entry which is preliminary data.</text>
</comment>
<accession>A0A4Y9ABU3</accession>
<sequence>MENKFNYLKDEVVTRKIRYVSFMSRLKRYDFAFMKNEENPDKYTVIHLQKNRFAVLSKDDLAKKGEIEHTFHESEMEADEIRAFLRGVL</sequence>
<reference evidence="1 2" key="1">
    <citation type="submission" date="2019-03" db="EMBL/GenBank/DDBJ databases">
        <title>Genome sequence of Lentibacillus salicampi ATCC BAA-719.</title>
        <authorList>
            <person name="Maclea K.S."/>
            <person name="Simoes Junior M."/>
        </authorList>
    </citation>
    <scope>NUCLEOTIDE SEQUENCE [LARGE SCALE GENOMIC DNA]</scope>
    <source>
        <strain evidence="1 2">ATCC BAA-719</strain>
    </source>
</reference>
<dbReference type="InterPro" id="IPR021415">
    <property type="entry name" value="SAV0927-like"/>
</dbReference>
<gene>
    <name evidence="1" type="ORF">E4U82_10230</name>
</gene>
<evidence type="ECO:0000313" key="2">
    <source>
        <dbReference type="Proteomes" id="UP000298484"/>
    </source>
</evidence>
<dbReference type="RefSeq" id="WP_135110100.1">
    <property type="nucleotide sequence ID" value="NZ_SRHY01000015.1"/>
</dbReference>
<keyword evidence="2" id="KW-1185">Reference proteome</keyword>
<organism evidence="1 2">
    <name type="scientific">Lentibacillus salicampi</name>
    <dbReference type="NCBI Taxonomy" id="175306"/>
    <lineage>
        <taxon>Bacteria</taxon>
        <taxon>Bacillati</taxon>
        <taxon>Bacillota</taxon>
        <taxon>Bacilli</taxon>
        <taxon>Bacillales</taxon>
        <taxon>Bacillaceae</taxon>
        <taxon>Lentibacillus</taxon>
    </lineage>
</organism>
<dbReference type="Proteomes" id="UP000298484">
    <property type="component" value="Unassembled WGS sequence"/>
</dbReference>